<comment type="subcellular location">
    <subcellularLocation>
        <location evidence="1">Cell membrane</location>
        <topology evidence="1">Multi-pass membrane protein</topology>
    </subcellularLocation>
</comment>
<feature type="transmembrane region" description="Helical" evidence="6">
    <location>
        <begin position="260"/>
        <end position="278"/>
    </location>
</feature>
<reference evidence="7 8" key="1">
    <citation type="submission" date="2016-10" db="EMBL/GenBank/DDBJ databases">
        <authorList>
            <person name="de Groot N.N."/>
        </authorList>
    </citation>
    <scope>NUCLEOTIDE SEQUENCE [LARGE SCALE GENOMIC DNA]</scope>
    <source>
        <strain evidence="7 8">DSM 26130</strain>
    </source>
</reference>
<dbReference type="PANTHER" id="PTHR30250:SF11">
    <property type="entry name" value="O-ANTIGEN TRANSPORTER-RELATED"/>
    <property type="match status" value="1"/>
</dbReference>
<protein>
    <submittedName>
        <fullName evidence="7">Membrane protein involved in the export of O-antigen and teichoic acid</fullName>
    </submittedName>
</protein>
<accession>A0A1I2FYC7</accession>
<feature type="transmembrane region" description="Helical" evidence="6">
    <location>
        <begin position="368"/>
        <end position="388"/>
    </location>
</feature>
<feature type="transmembrane region" description="Helical" evidence="6">
    <location>
        <begin position="52"/>
        <end position="72"/>
    </location>
</feature>
<dbReference type="InterPro" id="IPR002797">
    <property type="entry name" value="Polysacc_synth"/>
</dbReference>
<evidence type="ECO:0000256" key="3">
    <source>
        <dbReference type="ARBA" id="ARBA00022692"/>
    </source>
</evidence>
<evidence type="ECO:0000256" key="5">
    <source>
        <dbReference type="ARBA" id="ARBA00023136"/>
    </source>
</evidence>
<evidence type="ECO:0000256" key="4">
    <source>
        <dbReference type="ARBA" id="ARBA00022989"/>
    </source>
</evidence>
<keyword evidence="4 6" id="KW-1133">Transmembrane helix</keyword>
<dbReference type="Proteomes" id="UP000198598">
    <property type="component" value="Unassembled WGS sequence"/>
</dbReference>
<sequence>MNSVTNRAIQPVIPMSKPLTVLVIGQMVSALMAFIYGKLTAVYIPPAELGDYSLLFTTMTLLHGFLVTPTIQSFKVAFARFSHRQTIRFYRRILLLIFLTVLPTVALLAGLYYHNPIFGLIWLAAFGQGMYQFGNDYLNVSGQYRRYVLIQIGYAASNVLILFVLVVLLKQQTSVGLWQSLTLLNSLFAVLAYWQLVRAIHGYESLSETAIDWPELTKSFKQYGGPLFSLAFWGWISNYADRYLLRLYLTDADVGQYVMGYSLGSKLLILVAPMLTFLSPQILNLRTTQQPSIIANPLLLRYLGRYVVLAGAGCFIFYLNRDWVGNLLLSDRYKPAFLVGPIVAVGYLFLTSIHLLEVKWYAFGQTRLVLFHNVAGAIWTMALAVILIPLFGILGAALATLFGFAGQFLLVIWLFLSEKFNR</sequence>
<organism evidence="7 8">
    <name type="scientific">Spirosoma endophyticum</name>
    <dbReference type="NCBI Taxonomy" id="662367"/>
    <lineage>
        <taxon>Bacteria</taxon>
        <taxon>Pseudomonadati</taxon>
        <taxon>Bacteroidota</taxon>
        <taxon>Cytophagia</taxon>
        <taxon>Cytophagales</taxon>
        <taxon>Cytophagaceae</taxon>
        <taxon>Spirosoma</taxon>
    </lineage>
</organism>
<evidence type="ECO:0000313" key="8">
    <source>
        <dbReference type="Proteomes" id="UP000198598"/>
    </source>
</evidence>
<evidence type="ECO:0000313" key="7">
    <source>
        <dbReference type="EMBL" id="SFF09903.1"/>
    </source>
</evidence>
<evidence type="ECO:0000256" key="2">
    <source>
        <dbReference type="ARBA" id="ARBA00022475"/>
    </source>
</evidence>
<dbReference type="AlphaFoldDB" id="A0A1I2FYC7"/>
<evidence type="ECO:0000256" key="6">
    <source>
        <dbReference type="SAM" id="Phobius"/>
    </source>
</evidence>
<feature type="transmembrane region" description="Helical" evidence="6">
    <location>
        <begin position="21"/>
        <end position="46"/>
    </location>
</feature>
<dbReference type="Pfam" id="PF01943">
    <property type="entry name" value="Polysacc_synt"/>
    <property type="match status" value="1"/>
</dbReference>
<keyword evidence="5 6" id="KW-0472">Membrane</keyword>
<dbReference type="GO" id="GO:0005886">
    <property type="term" value="C:plasma membrane"/>
    <property type="evidence" value="ECO:0007669"/>
    <property type="project" value="UniProtKB-SubCell"/>
</dbReference>
<feature type="transmembrane region" description="Helical" evidence="6">
    <location>
        <begin position="93"/>
        <end position="111"/>
    </location>
</feature>
<feature type="transmembrane region" description="Helical" evidence="6">
    <location>
        <begin position="147"/>
        <end position="169"/>
    </location>
</feature>
<dbReference type="PANTHER" id="PTHR30250">
    <property type="entry name" value="PST FAMILY PREDICTED COLANIC ACID TRANSPORTER"/>
    <property type="match status" value="1"/>
</dbReference>
<feature type="transmembrane region" description="Helical" evidence="6">
    <location>
        <begin position="394"/>
        <end position="416"/>
    </location>
</feature>
<feature type="transmembrane region" description="Helical" evidence="6">
    <location>
        <begin position="175"/>
        <end position="194"/>
    </location>
</feature>
<keyword evidence="2" id="KW-1003">Cell membrane</keyword>
<gene>
    <name evidence="7" type="ORF">SAMN05216167_12841</name>
</gene>
<keyword evidence="8" id="KW-1185">Reference proteome</keyword>
<dbReference type="EMBL" id="FOLQ01000028">
    <property type="protein sequence ID" value="SFF09903.1"/>
    <property type="molecule type" value="Genomic_DNA"/>
</dbReference>
<feature type="transmembrane region" description="Helical" evidence="6">
    <location>
        <begin position="338"/>
        <end position="356"/>
    </location>
</feature>
<dbReference type="STRING" id="662367.SAMN05216167_12841"/>
<proteinExistence type="predicted"/>
<dbReference type="InterPro" id="IPR050833">
    <property type="entry name" value="Poly_Biosynth_Transport"/>
</dbReference>
<feature type="transmembrane region" description="Helical" evidence="6">
    <location>
        <begin position="299"/>
        <end position="318"/>
    </location>
</feature>
<keyword evidence="3 6" id="KW-0812">Transmembrane</keyword>
<dbReference type="OrthoDB" id="1414494at2"/>
<name>A0A1I2FYC7_9BACT</name>
<evidence type="ECO:0000256" key="1">
    <source>
        <dbReference type="ARBA" id="ARBA00004651"/>
    </source>
</evidence>